<comment type="cofactor">
    <cofactor evidence="1 10">
        <name>FAD</name>
        <dbReference type="ChEBI" id="CHEBI:57692"/>
    </cofactor>
</comment>
<evidence type="ECO:0000256" key="6">
    <source>
        <dbReference type="ARBA" id="ARBA00051388"/>
    </source>
</evidence>
<dbReference type="Gene3D" id="2.40.110.10">
    <property type="entry name" value="Butyryl-CoA Dehydrogenase, subunit A, domain 2"/>
    <property type="match status" value="1"/>
</dbReference>
<dbReference type="InterPro" id="IPR037069">
    <property type="entry name" value="AcylCoA_DH/ox_N_sf"/>
</dbReference>
<dbReference type="GO" id="GO:0050660">
    <property type="term" value="F:flavin adenine dinucleotide binding"/>
    <property type="evidence" value="ECO:0007669"/>
    <property type="project" value="InterPro"/>
</dbReference>
<dbReference type="SUPFAM" id="SSF47203">
    <property type="entry name" value="Acyl-CoA dehydrogenase C-terminal domain-like"/>
    <property type="match status" value="1"/>
</dbReference>
<accession>A0A7W2AC28</accession>
<dbReference type="RefSeq" id="WP_181739739.1">
    <property type="nucleotide sequence ID" value="NZ_JACEMT010000049.1"/>
</dbReference>
<dbReference type="InterPro" id="IPR036250">
    <property type="entry name" value="AcylCo_DH-like_C"/>
</dbReference>
<dbReference type="InterPro" id="IPR025878">
    <property type="entry name" value="Acyl-CoA_dh-like_C_dom"/>
</dbReference>
<keyword evidence="3 10" id="KW-0285">Flavoprotein</keyword>
<dbReference type="PANTHER" id="PTHR42803">
    <property type="entry name" value="ACYL-COA DEHYDROGENASE"/>
    <property type="match status" value="1"/>
</dbReference>
<dbReference type="Proteomes" id="UP000538931">
    <property type="component" value="Unassembled WGS sequence"/>
</dbReference>
<evidence type="ECO:0000259" key="13">
    <source>
        <dbReference type="Pfam" id="PF02771"/>
    </source>
</evidence>
<feature type="domain" description="Acyl-CoA dehydrogenase/oxidase C-terminal" evidence="11">
    <location>
        <begin position="280"/>
        <end position="443"/>
    </location>
</feature>
<dbReference type="EC" id="1.3.99.41" evidence="8"/>
<comment type="caution">
    <text evidence="15">The sequence shown here is derived from an EMBL/GenBank/DDBJ whole genome shotgun (WGS) entry which is preliminary data.</text>
</comment>
<evidence type="ECO:0000256" key="5">
    <source>
        <dbReference type="ARBA" id="ARBA00023002"/>
    </source>
</evidence>
<dbReference type="Gene3D" id="1.20.140.10">
    <property type="entry name" value="Butyryl-CoA Dehydrogenase, subunit A, domain 3"/>
    <property type="match status" value="1"/>
</dbReference>
<comment type="function">
    <text evidence="7">Involved in the assimilation of dimethylsulphoniopropionate (DMSP), an important compound in the fixation of carbon in marine phytoplankton, by mediating the conversion of 3-(methylthio)propanoyl-CoA (MMPA-CoA) to 3-(methylthio)acryloyl-CoA (MTA-CoA).</text>
</comment>
<dbReference type="InterPro" id="IPR009075">
    <property type="entry name" value="AcylCo_DH/oxidase_C"/>
</dbReference>
<dbReference type="PANTHER" id="PTHR42803:SF1">
    <property type="entry name" value="BROAD-SPECIFICITY LINEAR ACYL-COA DEHYDROGENASE FADE5"/>
    <property type="match status" value="1"/>
</dbReference>
<protein>
    <recommendedName>
        <fullName evidence="9">3-methylmercaptopropionyl-CoA dehydrogenase</fullName>
        <ecNumber evidence="8">1.3.99.41</ecNumber>
    </recommendedName>
</protein>
<evidence type="ECO:0000313" key="15">
    <source>
        <dbReference type="EMBL" id="MBA4502695.1"/>
    </source>
</evidence>
<dbReference type="Pfam" id="PF02770">
    <property type="entry name" value="Acyl-CoA_dh_M"/>
    <property type="match status" value="1"/>
</dbReference>
<dbReference type="InterPro" id="IPR052166">
    <property type="entry name" value="Diverse_Acyl-CoA_DH"/>
</dbReference>
<name>A0A7W2AC28_9GAMM</name>
<dbReference type="Pfam" id="PF12806">
    <property type="entry name" value="Acyl-CoA_dh_C"/>
    <property type="match status" value="1"/>
</dbReference>
<dbReference type="InterPro" id="IPR046373">
    <property type="entry name" value="Acyl-CoA_Oxase/DH_mid-dom_sf"/>
</dbReference>
<dbReference type="EMBL" id="JACEMT010000049">
    <property type="protein sequence ID" value="MBA4502695.1"/>
    <property type="molecule type" value="Genomic_DNA"/>
</dbReference>
<evidence type="ECO:0000256" key="8">
    <source>
        <dbReference type="ARBA" id="ARBA00066694"/>
    </source>
</evidence>
<gene>
    <name evidence="15" type="ORF">H1S06_10000</name>
</gene>
<dbReference type="InterPro" id="IPR006091">
    <property type="entry name" value="Acyl-CoA_Oxase/DH_mid-dom"/>
</dbReference>
<sequence>MADYNAPLKDMKLALNHVARMPELAEKPGFEDASADMVDAILEEAARVARDVVGPTNVEGDQQGVQLKDGTVVCPESFKDAYQQYAEGGWGSLQFDPEYGGQGLPFLLSIPVMEMWHSANMAWGLCPMLSQGAVECLDLNGSDELKAKYLPKLVSGEWTGTMNLTESNAGSDLSVVRAKAEPEGDHYRISGEKIFITWGDHEMAENIIHLVLARLPDAPPGVRGISLFLVPKFMVNGDGSLGERNTAGPLSLEHKMGIHASATCVMGFDNAVGYLVGEPNRGLACMFTMMNNARLSVGLQGVSISERAYQQALEYAFERIQGPAVGTKEAGPIIRHADVRRMLLTMKALTEAGRAIAYDACGSLDFAVKAEAPEEQVVERARAALLTPIVKGWCTEVAQEVTSLGVQVHGGMGYIEETGAAQHYRDARILPIYEGTNGIQALDLVGRKTLMDKGEALTALIAEMRESLKACDASLTSQTKAVEAAVAGLETARDVLLTGAAEDELLPGAVAYNFMMLAGYVCGGWQLLRQADAAVRLMAEGDDDPYLQAKQESARFYMAQILPRWKGLADTLEDGSLTTMALPEALFASAWQ</sequence>
<keyword evidence="4 10" id="KW-0274">FAD</keyword>
<comment type="similarity">
    <text evidence="2 10">Belongs to the acyl-CoA dehydrogenase family.</text>
</comment>
<feature type="domain" description="Acyl-CoA dehydrogenase/oxidase N-terminal" evidence="13">
    <location>
        <begin position="40"/>
        <end position="157"/>
    </location>
</feature>
<evidence type="ECO:0000256" key="2">
    <source>
        <dbReference type="ARBA" id="ARBA00009347"/>
    </source>
</evidence>
<evidence type="ECO:0000259" key="11">
    <source>
        <dbReference type="Pfam" id="PF00441"/>
    </source>
</evidence>
<feature type="domain" description="Acyl-CoA oxidase/dehydrogenase middle" evidence="12">
    <location>
        <begin position="162"/>
        <end position="270"/>
    </location>
</feature>
<feature type="domain" description="Acetyl-CoA dehydrogenase-like C-terminal" evidence="14">
    <location>
        <begin position="460"/>
        <end position="583"/>
    </location>
</feature>
<dbReference type="FunFam" id="2.40.110.10:FF:000031">
    <property type="entry name" value="Acyl-CoA dehydrogenase, putative"/>
    <property type="match status" value="1"/>
</dbReference>
<proteinExistence type="inferred from homology"/>
<evidence type="ECO:0000256" key="1">
    <source>
        <dbReference type="ARBA" id="ARBA00001974"/>
    </source>
</evidence>
<evidence type="ECO:0000256" key="9">
    <source>
        <dbReference type="ARBA" id="ARBA00069043"/>
    </source>
</evidence>
<evidence type="ECO:0000313" key="16">
    <source>
        <dbReference type="Proteomes" id="UP000538931"/>
    </source>
</evidence>
<evidence type="ECO:0000259" key="12">
    <source>
        <dbReference type="Pfam" id="PF02770"/>
    </source>
</evidence>
<keyword evidence="16" id="KW-1185">Reference proteome</keyword>
<dbReference type="Pfam" id="PF02771">
    <property type="entry name" value="Acyl-CoA_dh_N"/>
    <property type="match status" value="1"/>
</dbReference>
<dbReference type="SUPFAM" id="SSF56645">
    <property type="entry name" value="Acyl-CoA dehydrogenase NM domain-like"/>
    <property type="match status" value="1"/>
</dbReference>
<evidence type="ECO:0000259" key="14">
    <source>
        <dbReference type="Pfam" id="PF12806"/>
    </source>
</evidence>
<dbReference type="AlphaFoldDB" id="A0A7W2AC28"/>
<evidence type="ECO:0000256" key="7">
    <source>
        <dbReference type="ARBA" id="ARBA00058683"/>
    </source>
</evidence>
<evidence type="ECO:0000256" key="3">
    <source>
        <dbReference type="ARBA" id="ARBA00022630"/>
    </source>
</evidence>
<keyword evidence="5 10" id="KW-0560">Oxidoreductase</keyword>
<dbReference type="Gene3D" id="1.10.540.10">
    <property type="entry name" value="Acyl-CoA dehydrogenase/oxidase, N-terminal domain"/>
    <property type="match status" value="1"/>
</dbReference>
<dbReference type="InterPro" id="IPR009100">
    <property type="entry name" value="AcylCoA_DH/oxidase_NM_dom_sf"/>
</dbReference>
<comment type="catalytic activity">
    <reaction evidence="6">
        <text>3-(methylsulfanyl)propanoyl-CoA + oxidized [electron-transfer flavoprotein] + H(+) = 3-(methylsulfanyl)acryloyl-CoA + reduced [electron-transfer flavoprotein]</text>
        <dbReference type="Rhea" id="RHEA:52612"/>
        <dbReference type="Rhea" id="RHEA-COMP:10685"/>
        <dbReference type="Rhea" id="RHEA-COMP:10686"/>
        <dbReference type="ChEBI" id="CHEBI:15378"/>
        <dbReference type="ChEBI" id="CHEBI:57692"/>
        <dbReference type="ChEBI" id="CHEBI:58307"/>
        <dbReference type="ChEBI" id="CHEBI:82815"/>
        <dbReference type="ChEBI" id="CHEBI:84994"/>
        <dbReference type="EC" id="1.3.99.41"/>
    </reaction>
    <physiologicalReaction direction="left-to-right" evidence="6">
        <dbReference type="Rhea" id="RHEA:52613"/>
    </physiologicalReaction>
</comment>
<dbReference type="Pfam" id="PF00441">
    <property type="entry name" value="Acyl-CoA_dh_1"/>
    <property type="match status" value="1"/>
</dbReference>
<evidence type="ECO:0000256" key="10">
    <source>
        <dbReference type="RuleBase" id="RU362125"/>
    </source>
</evidence>
<organism evidence="15 16">
    <name type="scientific">Marinobacterium marinum</name>
    <dbReference type="NCBI Taxonomy" id="2756129"/>
    <lineage>
        <taxon>Bacteria</taxon>
        <taxon>Pseudomonadati</taxon>
        <taxon>Pseudomonadota</taxon>
        <taxon>Gammaproteobacteria</taxon>
        <taxon>Oceanospirillales</taxon>
        <taxon>Oceanospirillaceae</taxon>
        <taxon>Marinobacterium</taxon>
    </lineage>
</organism>
<dbReference type="GO" id="GO:0016627">
    <property type="term" value="F:oxidoreductase activity, acting on the CH-CH group of donors"/>
    <property type="evidence" value="ECO:0007669"/>
    <property type="project" value="InterPro"/>
</dbReference>
<dbReference type="InterPro" id="IPR013786">
    <property type="entry name" value="AcylCoA_DH/ox_N"/>
</dbReference>
<evidence type="ECO:0000256" key="4">
    <source>
        <dbReference type="ARBA" id="ARBA00022827"/>
    </source>
</evidence>
<reference evidence="15 16" key="1">
    <citation type="submission" date="2020-07" db="EMBL/GenBank/DDBJ databases">
        <title>Bacterium isolated from marien macroalgae.</title>
        <authorList>
            <person name="Zhu K."/>
            <person name="Lu D."/>
            <person name="Du Z."/>
        </authorList>
    </citation>
    <scope>NUCLEOTIDE SEQUENCE [LARGE SCALE GENOMIC DNA]</scope>
    <source>
        <strain evidence="15 16">3-1745</strain>
    </source>
</reference>